<keyword evidence="1" id="KW-0862">Zinc</keyword>
<dbReference type="InterPro" id="IPR036691">
    <property type="entry name" value="Endo/exonu/phosph_ase_sf"/>
</dbReference>
<dbReference type="CDD" id="cd06222">
    <property type="entry name" value="RNase_H_like"/>
    <property type="match status" value="1"/>
</dbReference>
<feature type="compositionally biased region" description="Low complexity" evidence="2">
    <location>
        <begin position="126"/>
        <end position="141"/>
    </location>
</feature>
<dbReference type="GO" id="GO:0004523">
    <property type="term" value="F:RNA-DNA hybrid ribonuclease activity"/>
    <property type="evidence" value="ECO:0007669"/>
    <property type="project" value="InterPro"/>
</dbReference>
<dbReference type="InterPro" id="IPR025836">
    <property type="entry name" value="Zn_knuckle_CX2CX4HX4C"/>
</dbReference>
<dbReference type="InterPro" id="IPR044730">
    <property type="entry name" value="RNase_H-like_dom_plant"/>
</dbReference>
<dbReference type="EnsemblPlants" id="evm.model.02.278">
    <property type="protein sequence ID" value="cds.evm.model.02.278"/>
    <property type="gene ID" value="evm.TU.02.278"/>
</dbReference>
<dbReference type="Proteomes" id="UP000596661">
    <property type="component" value="Chromosome 2"/>
</dbReference>
<name>A0A803NYQ1_CANSA</name>
<evidence type="ECO:0000256" key="1">
    <source>
        <dbReference type="PROSITE-ProRule" id="PRU00047"/>
    </source>
</evidence>
<dbReference type="InterPro" id="IPR001878">
    <property type="entry name" value="Znf_CCHC"/>
</dbReference>
<protein>
    <recommendedName>
        <fullName evidence="3">CCHC-type domain-containing protein</fullName>
    </recommendedName>
</protein>
<dbReference type="OMA" id="MSICECH"/>
<keyword evidence="1" id="KW-0479">Metal-binding</keyword>
<proteinExistence type="predicted"/>
<dbReference type="InterPro" id="IPR002156">
    <property type="entry name" value="RNaseH_domain"/>
</dbReference>
<feature type="domain" description="CCHC-type" evidence="3">
    <location>
        <begin position="24"/>
        <end position="37"/>
    </location>
</feature>
<dbReference type="PANTHER" id="PTHR33116:SF86">
    <property type="entry name" value="REVERSE TRANSCRIPTASE DOMAIN-CONTAINING PROTEIN"/>
    <property type="match status" value="1"/>
</dbReference>
<dbReference type="Pfam" id="PF14392">
    <property type="entry name" value="zf-CCHC_4"/>
    <property type="match status" value="1"/>
</dbReference>
<dbReference type="InterPro" id="IPR012337">
    <property type="entry name" value="RNaseH-like_sf"/>
</dbReference>
<evidence type="ECO:0000313" key="4">
    <source>
        <dbReference type="EnsemblPlants" id="cds.evm.model.02.278"/>
    </source>
</evidence>
<dbReference type="SUPFAM" id="SSF53098">
    <property type="entry name" value="Ribonuclease H-like"/>
    <property type="match status" value="1"/>
</dbReference>
<dbReference type="InterPro" id="IPR000477">
    <property type="entry name" value="RT_dom"/>
</dbReference>
<dbReference type="GO" id="GO:0003676">
    <property type="term" value="F:nucleic acid binding"/>
    <property type="evidence" value="ECO:0007669"/>
    <property type="project" value="InterPro"/>
</dbReference>
<dbReference type="SUPFAM" id="SSF56219">
    <property type="entry name" value="DNase I-like"/>
    <property type="match status" value="1"/>
</dbReference>
<dbReference type="Pfam" id="PF00078">
    <property type="entry name" value="RVT_1"/>
    <property type="match status" value="1"/>
</dbReference>
<dbReference type="GO" id="GO:0008270">
    <property type="term" value="F:zinc ion binding"/>
    <property type="evidence" value="ECO:0007669"/>
    <property type="project" value="UniProtKB-KW"/>
</dbReference>
<accession>A0A803NYQ1</accession>
<evidence type="ECO:0000259" key="3">
    <source>
        <dbReference type="PROSITE" id="PS50158"/>
    </source>
</evidence>
<dbReference type="Pfam" id="PF13456">
    <property type="entry name" value="RVT_3"/>
    <property type="match status" value="1"/>
</dbReference>
<feature type="region of interest" description="Disordered" evidence="2">
    <location>
        <begin position="116"/>
        <end position="164"/>
    </location>
</feature>
<dbReference type="PROSITE" id="PS50158">
    <property type="entry name" value="ZF_CCHC"/>
    <property type="match status" value="1"/>
</dbReference>
<dbReference type="PANTHER" id="PTHR33116">
    <property type="entry name" value="REVERSE TRANSCRIPTASE ZINC-BINDING DOMAIN-CONTAINING PROTEIN-RELATED-RELATED"/>
    <property type="match status" value="1"/>
</dbReference>
<dbReference type="Gene3D" id="3.60.10.10">
    <property type="entry name" value="Endonuclease/exonuclease/phosphatase"/>
    <property type="match status" value="1"/>
</dbReference>
<feature type="compositionally biased region" description="Polar residues" evidence="2">
    <location>
        <begin position="142"/>
        <end position="160"/>
    </location>
</feature>
<evidence type="ECO:0000313" key="5">
    <source>
        <dbReference type="Proteomes" id="UP000596661"/>
    </source>
</evidence>
<keyword evidence="1" id="KW-0863">Zinc-finger</keyword>
<evidence type="ECO:0000256" key="2">
    <source>
        <dbReference type="SAM" id="MobiDB-lite"/>
    </source>
</evidence>
<organism evidence="4 5">
    <name type="scientific">Cannabis sativa</name>
    <name type="common">Hemp</name>
    <name type="synonym">Marijuana</name>
    <dbReference type="NCBI Taxonomy" id="3483"/>
    <lineage>
        <taxon>Eukaryota</taxon>
        <taxon>Viridiplantae</taxon>
        <taxon>Streptophyta</taxon>
        <taxon>Embryophyta</taxon>
        <taxon>Tracheophyta</taxon>
        <taxon>Spermatophyta</taxon>
        <taxon>Magnoliopsida</taxon>
        <taxon>eudicotyledons</taxon>
        <taxon>Gunneridae</taxon>
        <taxon>Pentapetalae</taxon>
        <taxon>rosids</taxon>
        <taxon>fabids</taxon>
        <taxon>Rosales</taxon>
        <taxon>Cannabaceae</taxon>
        <taxon>Cannabis</taxon>
    </lineage>
</organism>
<reference evidence="4" key="2">
    <citation type="submission" date="2021-03" db="UniProtKB">
        <authorList>
            <consortium name="EnsemblPlants"/>
        </authorList>
    </citation>
    <scope>IDENTIFICATION</scope>
</reference>
<reference evidence="4" key="1">
    <citation type="submission" date="2018-11" db="EMBL/GenBank/DDBJ databases">
        <authorList>
            <person name="Grassa J C."/>
        </authorList>
    </citation>
    <scope>NUCLEOTIDE SEQUENCE [LARGE SCALE GENOMIC DNA]</scope>
</reference>
<dbReference type="InterPro" id="IPR036397">
    <property type="entry name" value="RNaseH_sf"/>
</dbReference>
<sequence>MIKLPNIRDEFWVDFRYERLPEFCFECGKLGHPFEQCVSFMERMDNGNDDDLPFGPWMKGSKLPSDSYDRYRTDFSKGNAWPLLTRLARKSITATLPGSSSRIQPQPRLLFARESSSTPILNHTRPLTNSSSSTPTLPTIPRNNTNSLQPSHTTYQTPAHTSPKLKGIMVDSNTSTSSPTPILSSVKDSQNYNIPPIFSPSVPVSSSPPDVTVLSHIYTPDLGNMSLNTYATYPPSTNTLQSSYVSNKNNTISNKGKQIFTPSPPTIHIPIHIDKENIAPNSVCKRQNDSLSLRKTLKRCRGLSSATPSPWSVEEGAESVVSSLAEDSTDCYDFSAEQSPHVLFLMETKLSQNSLSRLKQSLKFPNGLEAPRIGLKGGLMLLWHDNVDVTLLHYGSTYFDCYLSFDQQPVFHFIGFYGAPEVSNRPHSWLLLKTLADTAPLLPWLAISDFNEILSNDHKLGGSLRNDSQMEAFRQALDYCHLTDLPCFGDTFTWVKNRHTVNSLKERLDWCFVNHHWENTFTLPQLQHLDFFNSDHRAISATFSLPTSIAQPINQRSRFLFEKIWLSDPDSKAIISNVWSDSHPSVDLISSFKNNLDACANRLQQWHFRKYGNMKNSIKKAQQQVSALNNASATSWDHVAEIKKSESILDELLAHEEAYWQQRSRVEWLGLGDRNTKFFHAKASSRKANNKIKFLLDSAGARITSKDGMAAVIESYFAGIFQTSAMDVEALDATLLAIPQLITPAMNKLLLAPFTGSEVEDALRAMGPDKSPGSDGSVLPTRSLRQGCPLSPYLFLIVSEGFSRLLQYEEQLGNLNGFAITRRATPISHLFFADDSLLFCQANEHSCMAIKRVLYTYHRASGQLLNPDKSVMSFSPNTTLGMQLFFRRQLNMSICECHEAYLGLPAFSGRNKKELFSGVKEKIWRLMQKWREQLFLAGGKEVLLKAVIQSIPTYAMSYFWLPITFCHQLASMMSNFWWGSNENGSKIHWRNWNYMCKTKSNGGLGFRSFIHFNQALLAKQAWRILQNPNSLLSQLFKSRYHPHNSFLEAHHGHSPFLTWQGILWGRELLQSGLRWKIGEGRSVLCGSDPWIPGHSSFQPISYRGPANGVVANLITENREWDLPLLQSYFSVIDVDRIMTIPLSYFPTSDHLIWHHTNNGFFSVKSGYHKAASIEEASSPSVSATKSTWWQYFWSLNLPPKKPPRSGSFKLNVDATLNASQHIIGVGAIVRDVAGFVVAALSKPIVGNFASHEMEAKALFHSLTWLLQMQISIDYIETDALMVSNALNNPAAAFTAFDDLILDISSLLSFFPRVIVSHVKRGANMAAHGLAKYALELDEDCFWLESCPPPIYSCCCK</sequence>
<dbReference type="Gramene" id="evm.model.02.278">
    <property type="protein sequence ID" value="cds.evm.model.02.278"/>
    <property type="gene ID" value="evm.TU.02.278"/>
</dbReference>
<dbReference type="EMBL" id="UZAU01000092">
    <property type="status" value="NOT_ANNOTATED_CDS"/>
    <property type="molecule type" value="Genomic_DNA"/>
</dbReference>
<dbReference type="Gene3D" id="3.30.420.10">
    <property type="entry name" value="Ribonuclease H-like superfamily/Ribonuclease H"/>
    <property type="match status" value="1"/>
</dbReference>
<keyword evidence="5" id="KW-1185">Reference proteome</keyword>